<comment type="caution">
    <text evidence="2">The sequence shown here is derived from an EMBL/GenBank/DDBJ whole genome shotgun (WGS) entry which is preliminary data.</text>
</comment>
<sequence length="486" mass="53313">MGVVIEKAVNAAVETVLGEMIRVVSVKFEEFRREMTAKERENENIRNMLEMSRCQMKSMRKYVNALTAKAKHDRQTFTNHRHTLTQFDASSTRHAGVGHARDVAPALGTQPRRTSANVGSACEAQSPVPKPRNAETGLADEPAWENQINVPKSQNVIQEPIPNESYTSPEIGNEDQVSKMHLGSVKAETANATVMGSRGLVAESSDPLWGQTPPSSSEVEHTDPLDSSLLPAANPREIFSTTATDCEGSPFKVKQEEAEVEIVQVKEEPAEVVNSSSSDCPRLELSQHAAEGGPSFSLELPVTQQCHQISCPPISEAAFMSVDPITYGESQLAMASSQRQGCVWAKDLNMYEEYKRKRTEVRRRSETRRRELEQTLPQALLADLVKERREKTRLRVARWRAKRKLQACLMSQAAQLSGPPVQTLCAQPTVRRQGGVATQQGSFSLGRAQGDAGPSSLPLQVGSGPLLVAQRLSMAEGQMQPGSSTF</sequence>
<proteinExistence type="predicted"/>
<name>A0AAD8YXV3_9TELE</name>
<feature type="region of interest" description="Disordered" evidence="1">
    <location>
        <begin position="203"/>
        <end position="225"/>
    </location>
</feature>
<organism evidence="2 3">
    <name type="scientific">Electrophorus voltai</name>
    <dbReference type="NCBI Taxonomy" id="2609070"/>
    <lineage>
        <taxon>Eukaryota</taxon>
        <taxon>Metazoa</taxon>
        <taxon>Chordata</taxon>
        <taxon>Craniata</taxon>
        <taxon>Vertebrata</taxon>
        <taxon>Euteleostomi</taxon>
        <taxon>Actinopterygii</taxon>
        <taxon>Neopterygii</taxon>
        <taxon>Teleostei</taxon>
        <taxon>Ostariophysi</taxon>
        <taxon>Gymnotiformes</taxon>
        <taxon>Gymnotoidei</taxon>
        <taxon>Gymnotidae</taxon>
        <taxon>Electrophorus</taxon>
    </lineage>
</organism>
<dbReference type="AlphaFoldDB" id="A0AAD8YXV3"/>
<dbReference type="EMBL" id="JAROKS010000022">
    <property type="protein sequence ID" value="KAK1789037.1"/>
    <property type="molecule type" value="Genomic_DNA"/>
</dbReference>
<reference evidence="2" key="1">
    <citation type="submission" date="2023-03" db="EMBL/GenBank/DDBJ databases">
        <title>Electrophorus voltai genome.</title>
        <authorList>
            <person name="Bian C."/>
        </authorList>
    </citation>
    <scope>NUCLEOTIDE SEQUENCE</scope>
    <source>
        <strain evidence="2">CB-2022</strain>
        <tissue evidence="2">Muscle</tissue>
    </source>
</reference>
<evidence type="ECO:0000313" key="2">
    <source>
        <dbReference type="EMBL" id="KAK1789037.1"/>
    </source>
</evidence>
<keyword evidence="3" id="KW-1185">Reference proteome</keyword>
<gene>
    <name evidence="2" type="ORF">P4O66_014989</name>
</gene>
<feature type="non-terminal residue" evidence="2">
    <location>
        <position position="1"/>
    </location>
</feature>
<evidence type="ECO:0000256" key="1">
    <source>
        <dbReference type="SAM" id="MobiDB-lite"/>
    </source>
</evidence>
<protein>
    <submittedName>
        <fullName evidence="2">Uncharacterized protein</fullName>
    </submittedName>
</protein>
<feature type="region of interest" description="Disordered" evidence="1">
    <location>
        <begin position="110"/>
        <end position="135"/>
    </location>
</feature>
<dbReference type="Proteomes" id="UP001239994">
    <property type="component" value="Unassembled WGS sequence"/>
</dbReference>
<accession>A0AAD8YXV3</accession>
<evidence type="ECO:0000313" key="3">
    <source>
        <dbReference type="Proteomes" id="UP001239994"/>
    </source>
</evidence>